<gene>
    <name evidence="8" type="ORF">M6B38_336440</name>
</gene>
<sequence length="202" mass="21906">MATGAVVSRSVQQLLGDGSVADLLLWRNRSASISALAGATALWMLFGFLGYGAVSLAASSLLLLAAIVFLWAKAAALLSRPLPPVPNMEISEEAVEKAVVTARVWIDSALSLATHIAIERDRKAFLQVILSLWVVSFIGSFFNFFTVVYIGIVLLFTVPALYDKYQDHVDDKLDVVLTLFSSHYDSIVSRTAEQAAKGKKTQ</sequence>
<name>A0AAX6H137_IRIPA</name>
<accession>A0AAX6H137</accession>
<dbReference type="InterPro" id="IPR045064">
    <property type="entry name" value="Reticulon-like"/>
</dbReference>
<keyword evidence="4 6" id="KW-1133">Transmembrane helix</keyword>
<keyword evidence="5 6" id="KW-0472">Membrane</keyword>
<dbReference type="GO" id="GO:0009617">
    <property type="term" value="P:response to bacterium"/>
    <property type="evidence" value="ECO:0007669"/>
    <property type="project" value="InterPro"/>
</dbReference>
<feature type="transmembrane region" description="Helical" evidence="6">
    <location>
        <begin position="130"/>
        <end position="156"/>
    </location>
</feature>
<dbReference type="PANTHER" id="PTHR10994">
    <property type="entry name" value="RETICULON"/>
    <property type="match status" value="1"/>
</dbReference>
<organism evidence="8 9">
    <name type="scientific">Iris pallida</name>
    <name type="common">Sweet iris</name>
    <dbReference type="NCBI Taxonomy" id="29817"/>
    <lineage>
        <taxon>Eukaryota</taxon>
        <taxon>Viridiplantae</taxon>
        <taxon>Streptophyta</taxon>
        <taxon>Embryophyta</taxon>
        <taxon>Tracheophyta</taxon>
        <taxon>Spermatophyta</taxon>
        <taxon>Magnoliopsida</taxon>
        <taxon>Liliopsida</taxon>
        <taxon>Asparagales</taxon>
        <taxon>Iridaceae</taxon>
        <taxon>Iridoideae</taxon>
        <taxon>Irideae</taxon>
        <taxon>Iris</taxon>
    </lineage>
</organism>
<dbReference type="PROSITE" id="PS50845">
    <property type="entry name" value="RETICULON"/>
    <property type="match status" value="1"/>
</dbReference>
<dbReference type="Pfam" id="PF02453">
    <property type="entry name" value="Reticulon"/>
    <property type="match status" value="1"/>
</dbReference>
<reference evidence="8" key="2">
    <citation type="submission" date="2023-04" db="EMBL/GenBank/DDBJ databases">
        <authorList>
            <person name="Bruccoleri R.E."/>
            <person name="Oakeley E.J."/>
            <person name="Faust A.-M."/>
            <person name="Dessus-Babus S."/>
            <person name="Altorfer M."/>
            <person name="Burckhardt D."/>
            <person name="Oertli M."/>
            <person name="Naumann U."/>
            <person name="Petersen F."/>
            <person name="Wong J."/>
        </authorList>
    </citation>
    <scope>NUCLEOTIDE SEQUENCE</scope>
    <source>
        <strain evidence="8">GSM-AAB239-AS_SAM_17_03QT</strain>
        <tissue evidence="8">Leaf</tissue>
    </source>
</reference>
<dbReference type="InterPro" id="IPR003388">
    <property type="entry name" value="Reticulon"/>
</dbReference>
<comment type="subcellular location">
    <subcellularLocation>
        <location evidence="1 6">Endoplasmic reticulum membrane</location>
        <topology evidence="1 6">Multi-pass membrane protein</topology>
    </subcellularLocation>
</comment>
<evidence type="ECO:0000256" key="6">
    <source>
        <dbReference type="RuleBase" id="RU363132"/>
    </source>
</evidence>
<proteinExistence type="predicted"/>
<dbReference type="PANTHER" id="PTHR10994:SF154">
    <property type="entry name" value="RETICULON-LIKE PROTEIN B11"/>
    <property type="match status" value="1"/>
</dbReference>
<keyword evidence="9" id="KW-1185">Reference proteome</keyword>
<protein>
    <recommendedName>
        <fullName evidence="6">Reticulon-like protein</fullName>
    </recommendedName>
</protein>
<feature type="transmembrane region" description="Helical" evidence="6">
    <location>
        <begin position="33"/>
        <end position="54"/>
    </location>
</feature>
<keyword evidence="2 6" id="KW-0812">Transmembrane</keyword>
<dbReference type="GO" id="GO:0005789">
    <property type="term" value="C:endoplasmic reticulum membrane"/>
    <property type="evidence" value="ECO:0007669"/>
    <property type="project" value="UniProtKB-SubCell"/>
</dbReference>
<evidence type="ECO:0000256" key="2">
    <source>
        <dbReference type="ARBA" id="ARBA00022692"/>
    </source>
</evidence>
<evidence type="ECO:0000313" key="8">
    <source>
        <dbReference type="EMBL" id="KAJ6834257.1"/>
    </source>
</evidence>
<feature type="transmembrane region" description="Helical" evidence="6">
    <location>
        <begin position="61"/>
        <end position="78"/>
    </location>
</feature>
<comment type="caution">
    <text evidence="8">The sequence shown here is derived from an EMBL/GenBank/DDBJ whole genome shotgun (WGS) entry which is preliminary data.</text>
</comment>
<reference evidence="8" key="1">
    <citation type="journal article" date="2023" name="GigaByte">
        <title>Genome assembly of the bearded iris, Iris pallida Lam.</title>
        <authorList>
            <person name="Bruccoleri R.E."/>
            <person name="Oakeley E.J."/>
            <person name="Faust A.M.E."/>
            <person name="Altorfer M."/>
            <person name="Dessus-Babus S."/>
            <person name="Burckhardt D."/>
            <person name="Oertli M."/>
            <person name="Naumann U."/>
            <person name="Petersen F."/>
            <person name="Wong J."/>
        </authorList>
    </citation>
    <scope>NUCLEOTIDE SEQUENCE</scope>
    <source>
        <strain evidence="8">GSM-AAB239-AS_SAM_17_03QT</strain>
    </source>
</reference>
<dbReference type="Proteomes" id="UP001140949">
    <property type="component" value="Unassembled WGS sequence"/>
</dbReference>
<evidence type="ECO:0000256" key="5">
    <source>
        <dbReference type="ARBA" id="ARBA00023136"/>
    </source>
</evidence>
<evidence type="ECO:0000259" key="7">
    <source>
        <dbReference type="PROSITE" id="PS50845"/>
    </source>
</evidence>
<evidence type="ECO:0000256" key="4">
    <source>
        <dbReference type="ARBA" id="ARBA00022989"/>
    </source>
</evidence>
<keyword evidence="3 6" id="KW-0256">Endoplasmic reticulum</keyword>
<dbReference type="AlphaFoldDB" id="A0AAX6H137"/>
<feature type="domain" description="Reticulon" evidence="7">
    <location>
        <begin position="20"/>
        <end position="202"/>
    </location>
</feature>
<evidence type="ECO:0000313" key="9">
    <source>
        <dbReference type="Proteomes" id="UP001140949"/>
    </source>
</evidence>
<dbReference type="EMBL" id="JANAVB010014600">
    <property type="protein sequence ID" value="KAJ6834257.1"/>
    <property type="molecule type" value="Genomic_DNA"/>
</dbReference>
<evidence type="ECO:0000256" key="3">
    <source>
        <dbReference type="ARBA" id="ARBA00022824"/>
    </source>
</evidence>
<evidence type="ECO:0000256" key="1">
    <source>
        <dbReference type="ARBA" id="ARBA00004477"/>
    </source>
</evidence>